<gene>
    <name evidence="1" type="ORF">MUCCIDRAFT_78914</name>
</gene>
<proteinExistence type="predicted"/>
<evidence type="ECO:0000313" key="1">
    <source>
        <dbReference type="EMBL" id="OAD06021.1"/>
    </source>
</evidence>
<protein>
    <submittedName>
        <fullName evidence="1">Uncharacterized protein</fullName>
    </submittedName>
</protein>
<evidence type="ECO:0000313" key="2">
    <source>
        <dbReference type="Proteomes" id="UP000077051"/>
    </source>
</evidence>
<dbReference type="Proteomes" id="UP000077051">
    <property type="component" value="Unassembled WGS sequence"/>
</dbReference>
<reference evidence="1 2" key="1">
    <citation type="submission" date="2015-06" db="EMBL/GenBank/DDBJ databases">
        <title>Expansion of signal transduction pathways in fungi by whole-genome duplication.</title>
        <authorList>
            <consortium name="DOE Joint Genome Institute"/>
            <person name="Corrochano L.M."/>
            <person name="Kuo A."/>
            <person name="Marcet-Houben M."/>
            <person name="Polaino S."/>
            <person name="Salamov A."/>
            <person name="Villalobos J.M."/>
            <person name="Alvarez M.I."/>
            <person name="Avalos J."/>
            <person name="Benito E.P."/>
            <person name="Benoit I."/>
            <person name="Burger G."/>
            <person name="Camino L.P."/>
            <person name="Canovas D."/>
            <person name="Cerda-Olmedo E."/>
            <person name="Cheng J.-F."/>
            <person name="Dominguez A."/>
            <person name="Elias M."/>
            <person name="Eslava A.P."/>
            <person name="Glaser F."/>
            <person name="Grimwood J."/>
            <person name="Gutierrez G."/>
            <person name="Heitman J."/>
            <person name="Henrissat B."/>
            <person name="Iturriaga E.A."/>
            <person name="Lang B.F."/>
            <person name="Lavin J.L."/>
            <person name="Lee S."/>
            <person name="Li W."/>
            <person name="Lindquist E."/>
            <person name="Lopez-Garcia S."/>
            <person name="Luque E.M."/>
            <person name="Marcos A.T."/>
            <person name="Martin J."/>
            <person name="Mccluskey K."/>
            <person name="Medina H.R."/>
            <person name="Miralles-Duran A."/>
            <person name="Miyazaki A."/>
            <person name="Munoz-Torres E."/>
            <person name="Oguiza J.A."/>
            <person name="Ohm R."/>
            <person name="Olmedo M."/>
            <person name="Orejas M."/>
            <person name="Ortiz-Castellanos L."/>
            <person name="Pisabarro A.G."/>
            <person name="Rodriguez-Romero J."/>
            <person name="Ruiz-Herrera J."/>
            <person name="Ruiz-Vazquez R."/>
            <person name="Sanz C."/>
            <person name="Schackwitz W."/>
            <person name="Schmutz J."/>
            <person name="Shahriari M."/>
            <person name="Shelest E."/>
            <person name="Silva-Franco F."/>
            <person name="Soanes D."/>
            <person name="Syed K."/>
            <person name="Tagua V.G."/>
            <person name="Talbot N.J."/>
            <person name="Thon M."/>
            <person name="De Vries R.P."/>
            <person name="Wiebenga A."/>
            <person name="Yadav J.S."/>
            <person name="Braun E.L."/>
            <person name="Baker S."/>
            <person name="Garre V."/>
            <person name="Horwitz B."/>
            <person name="Torres-Martinez S."/>
            <person name="Idnurm A."/>
            <person name="Herrera-Estrella A."/>
            <person name="Gabaldon T."/>
            <person name="Grigoriev I.V."/>
        </authorList>
    </citation>
    <scope>NUCLEOTIDE SEQUENCE [LARGE SCALE GENOMIC DNA]</scope>
    <source>
        <strain evidence="1 2">CBS 277.49</strain>
    </source>
</reference>
<dbReference type="VEuPathDB" id="FungiDB:MUCCIDRAFT_78914"/>
<dbReference type="AlphaFoldDB" id="A0A168NAJ7"/>
<organism evidence="1 2">
    <name type="scientific">Mucor lusitanicus CBS 277.49</name>
    <dbReference type="NCBI Taxonomy" id="747725"/>
    <lineage>
        <taxon>Eukaryota</taxon>
        <taxon>Fungi</taxon>
        <taxon>Fungi incertae sedis</taxon>
        <taxon>Mucoromycota</taxon>
        <taxon>Mucoromycotina</taxon>
        <taxon>Mucoromycetes</taxon>
        <taxon>Mucorales</taxon>
        <taxon>Mucorineae</taxon>
        <taxon>Mucoraceae</taxon>
        <taxon>Mucor</taxon>
    </lineage>
</organism>
<comment type="caution">
    <text evidence="1">The sequence shown here is derived from an EMBL/GenBank/DDBJ whole genome shotgun (WGS) entry which is preliminary data.</text>
</comment>
<sequence>MYYSMNSRNLGYRGCSVRQLAASWGFASFELQFGTHAYLNSIVISLLVGKYNAPQPASSIIWRLYVFNAVDPSTAKLPEFAPLTTCFSRLRTFPVLRIAPKESPDASASI</sequence>
<name>A0A168NAJ7_MUCCL</name>
<dbReference type="EMBL" id="AMYB01000002">
    <property type="protein sequence ID" value="OAD06021.1"/>
    <property type="molecule type" value="Genomic_DNA"/>
</dbReference>
<accession>A0A168NAJ7</accession>
<keyword evidence="2" id="KW-1185">Reference proteome</keyword>